<dbReference type="RefSeq" id="WP_219201930.1">
    <property type="nucleotide sequence ID" value="NZ_JAHWQX010000003.1"/>
</dbReference>
<evidence type="ECO:0000313" key="3">
    <source>
        <dbReference type="EMBL" id="MBW3097983.1"/>
    </source>
</evidence>
<dbReference type="Pfam" id="PF21365">
    <property type="entry name" value="Glyco_hydro_31_3rd"/>
    <property type="match status" value="1"/>
</dbReference>
<proteinExistence type="predicted"/>
<sequence>MPDDIAIQSKVKNRPSAEDAAQVYRYVPVNQFTPLDSTNWLALTEVTGAATDASNSWRSIITATATNRGTGASAGTYTARLEVISYINNIFRLRFDPTYGVDDSYPDIAFGPVTQVNLDTIRSNEIADDGAPETLFDYSSAASTAIQFTLNDIRVVLTDSFQLQVYSKTTGSSIYSDALCPDTQYYGGLTFVDPAYGSAVATFWENNKDASQAEEFFGQGEVNTYDEDGYYVVRKNGNIKLPSASNTGSNNGASMTNYNYDQISYQHSELYPNANNDVDTYGSTPNYYYPLYFSAPWLIVAGDKSSTNPYAYGIFLNNQSQTYTNTGDTSFGDSVGQSDLCYMGAQYGEIDKYFVFGAPEIIDDTLTWTVRTATEGLAYLCSNPGAALTKYAALPPKYLFGYFQGVYGALAVTDDAFETVTGQDISYVSNGISFDTIVSGYSDAGIPLEGLAVDIDVQQTYEVFTTNARFWTGGAVGSGDSIFAWAKGESLVTQTNITCFIRDDQTDYDVYTSLSGTDYYLKADAADGSYTTMNDGSGYSDAYCGQLQYGSTARCTAVFPDWGADGTPAWWGANYKDLFDIGLDFVWQDMTTPSMDTHEIGDPVTTDVTDMSPLEQANYDANTTDVDYADKFNWRSFHPQQYITDPRFGDGAQRTFAEVRNEHAYMLCSATYDEGIKNTESSRDRFKRSYIIARGGQIGSQQYGGLWMGDNGTDWSYLDLLVPMIVNMNLSGVSVVGADVGGFFGYSDNYDGNDGEGPPATSEMITRWVQAAFMMPWFRNHYDRWIGKDPSTNASTNPDDWEAKGHGKPYQECYMYTDTASGSTTYADVMATVIKQRYMWQEVLYTGAYKHATSGRPMLLPMRAWAQDSAIDYDTYPGLNSQFLTGGYDGKQILFAPICDESTTSRTVYFPDGANWFPYYLAGDTEDLDEYQKGGAQKTVDADVTNSPIYVQEGAVLPTRYTLDGSVKPITSYEDTDPLVFDVFGAKLGNAGECYLDDGGVTTNAEDTGSYEYWNLLKLDLAEITDTTAEYLLFYLNNGSDDYFTFDGVVYVRLRAVGTLDSITVNGGVFSQYPVATRQDFFDLDADLPGYWLEESTGSVWIRIPAFDANQLQNIVVTCSDSINIAKSL</sequence>
<dbReference type="PANTHER" id="PTHR22762">
    <property type="entry name" value="ALPHA-GLUCOSIDASE"/>
    <property type="match status" value="1"/>
</dbReference>
<evidence type="ECO:0000259" key="2">
    <source>
        <dbReference type="Pfam" id="PF21365"/>
    </source>
</evidence>
<dbReference type="EMBL" id="JAHWQX010000003">
    <property type="protein sequence ID" value="MBW3097983.1"/>
    <property type="molecule type" value="Genomic_DNA"/>
</dbReference>
<evidence type="ECO:0000313" key="4">
    <source>
        <dbReference type="Proteomes" id="UP001430804"/>
    </source>
</evidence>
<keyword evidence="4" id="KW-1185">Reference proteome</keyword>
<evidence type="ECO:0008006" key="5">
    <source>
        <dbReference type="Google" id="ProtNLM"/>
    </source>
</evidence>
<protein>
    <recommendedName>
        <fullName evidence="5">Alpha-glucosidase</fullName>
    </recommendedName>
</protein>
<reference evidence="3" key="1">
    <citation type="submission" date="2021-07" db="EMBL/GenBank/DDBJ databases">
        <title>Pseudohoeflea marina sp. nov. a polyhydroxyalcanoate-producing bacterium.</title>
        <authorList>
            <person name="Zheng W."/>
            <person name="Yu S."/>
            <person name="Huang Y."/>
        </authorList>
    </citation>
    <scope>NUCLEOTIDE SEQUENCE</scope>
    <source>
        <strain evidence="3">DP4N28-3</strain>
    </source>
</reference>
<dbReference type="InterPro" id="IPR000322">
    <property type="entry name" value="Glyco_hydro_31_TIM"/>
</dbReference>
<comment type="caution">
    <text evidence="3">The sequence shown here is derived from an EMBL/GenBank/DDBJ whole genome shotgun (WGS) entry which is preliminary data.</text>
</comment>
<dbReference type="InterPro" id="IPR048395">
    <property type="entry name" value="Glyco_hydro_31_C"/>
</dbReference>
<accession>A0ABS6WQQ6</accession>
<gene>
    <name evidence="3" type="ORF">KY465_11890</name>
</gene>
<dbReference type="PANTHER" id="PTHR22762:SF120">
    <property type="entry name" value="HETEROGLYCAN GLUCOSIDASE 1"/>
    <property type="match status" value="1"/>
</dbReference>
<feature type="domain" description="Glycoside hydrolase family 31 TIM barrel" evidence="1">
    <location>
        <begin position="434"/>
        <end position="845"/>
    </location>
</feature>
<dbReference type="Proteomes" id="UP001430804">
    <property type="component" value="Unassembled WGS sequence"/>
</dbReference>
<feature type="domain" description="Glycosyl hydrolase family 31 C-terminal" evidence="2">
    <location>
        <begin position="880"/>
        <end position="957"/>
    </location>
</feature>
<name>A0ABS6WQQ6_9HYPH</name>
<dbReference type="Pfam" id="PF01055">
    <property type="entry name" value="Glyco_hydro_31_2nd"/>
    <property type="match status" value="1"/>
</dbReference>
<organism evidence="3 4">
    <name type="scientific">Pseudohoeflea coraliihabitans</name>
    <dbReference type="NCBI Taxonomy" id="2860393"/>
    <lineage>
        <taxon>Bacteria</taxon>
        <taxon>Pseudomonadati</taxon>
        <taxon>Pseudomonadota</taxon>
        <taxon>Alphaproteobacteria</taxon>
        <taxon>Hyphomicrobiales</taxon>
        <taxon>Rhizobiaceae</taxon>
        <taxon>Pseudohoeflea</taxon>
    </lineage>
</organism>
<evidence type="ECO:0000259" key="1">
    <source>
        <dbReference type="Pfam" id="PF01055"/>
    </source>
</evidence>